<sequence>MALHWASMLCSSQILQLVPLAVPHLDTPPLLDSQSVFEYERQSYHRYLQVVVLHCLFLLTKSCVRRSGDTRCSQPFLY</sequence>
<accession>A0A6M2E0Y6</accession>
<dbReference type="AlphaFoldDB" id="A0A6M2E0Y6"/>
<reference evidence="2" key="1">
    <citation type="submission" date="2020-03" db="EMBL/GenBank/DDBJ databases">
        <title>Transcriptomic Profiling of the Digestive Tract of the Rat Flea, Xenopsylla cheopis, Following Blood Feeding and Infection with Yersinia pestis.</title>
        <authorList>
            <person name="Bland D.M."/>
            <person name="Martens C.A."/>
            <person name="Virtaneva K."/>
            <person name="Kanakabandi K."/>
            <person name="Long D."/>
            <person name="Rosenke R."/>
            <person name="Saturday G.A."/>
            <person name="Hoyt F.H."/>
            <person name="Bruno D.P."/>
            <person name="Ribeiro J.M.C."/>
            <person name="Hinnebusch J."/>
        </authorList>
    </citation>
    <scope>NUCLEOTIDE SEQUENCE</scope>
</reference>
<feature type="signal peptide" evidence="1">
    <location>
        <begin position="1"/>
        <end position="23"/>
    </location>
</feature>
<organism evidence="2">
    <name type="scientific">Xenopsylla cheopis</name>
    <name type="common">Oriental rat flea</name>
    <name type="synonym">Pulex cheopis</name>
    <dbReference type="NCBI Taxonomy" id="163159"/>
    <lineage>
        <taxon>Eukaryota</taxon>
        <taxon>Metazoa</taxon>
        <taxon>Ecdysozoa</taxon>
        <taxon>Arthropoda</taxon>
        <taxon>Hexapoda</taxon>
        <taxon>Insecta</taxon>
        <taxon>Pterygota</taxon>
        <taxon>Neoptera</taxon>
        <taxon>Endopterygota</taxon>
        <taxon>Siphonaptera</taxon>
        <taxon>Pulicidae</taxon>
        <taxon>Xenopsyllinae</taxon>
        <taxon>Xenopsylla</taxon>
    </lineage>
</organism>
<keyword evidence="1" id="KW-0732">Signal</keyword>
<name>A0A6M2E0Y6_XENCH</name>
<evidence type="ECO:0000313" key="2">
    <source>
        <dbReference type="EMBL" id="NOV51008.1"/>
    </source>
</evidence>
<dbReference type="EMBL" id="GIIL01007282">
    <property type="protein sequence ID" value="NOV51008.1"/>
    <property type="molecule type" value="Transcribed_RNA"/>
</dbReference>
<proteinExistence type="predicted"/>
<evidence type="ECO:0000256" key="1">
    <source>
        <dbReference type="SAM" id="SignalP"/>
    </source>
</evidence>
<protein>
    <submittedName>
        <fullName evidence="2">Putative secreted protein</fullName>
    </submittedName>
</protein>
<feature type="chain" id="PRO_5026759996" evidence="1">
    <location>
        <begin position="24"/>
        <end position="78"/>
    </location>
</feature>